<keyword evidence="6" id="KW-0051">Antiviral defense</keyword>
<dbReference type="EMBL" id="CM001484">
    <property type="protein sequence ID" value="EIE99109.1"/>
    <property type="molecule type" value="Genomic_DNA"/>
</dbReference>
<keyword evidence="3 8" id="KW-0812">Transmembrane</keyword>
<dbReference type="eggNOG" id="ENOG5031XFG">
    <property type="taxonomic scope" value="Bacteria"/>
</dbReference>
<evidence type="ECO:0000256" key="6">
    <source>
        <dbReference type="ARBA" id="ARBA00023118"/>
    </source>
</evidence>
<evidence type="ECO:0000256" key="4">
    <source>
        <dbReference type="ARBA" id="ARBA00022741"/>
    </source>
</evidence>
<keyword evidence="11" id="KW-1185">Reference proteome</keyword>
<dbReference type="Pfam" id="PF18967">
    <property type="entry name" value="PycTM"/>
    <property type="match status" value="1"/>
</dbReference>
<sequence>MTLDESHLSRDIESALSEVRTELGRTDQKAATLLALFSAIAAGLVAGFAGKSGLSSLWNGVEWLAWTGIVLLAASLTHLLISVRPSGTSRSRGSSSYFAGYARYADNPEELREHLVTMTAEDERRRQLVALSVLVTRKYRLIARAVDLLGGSLVLIGAAVLLDMLHQQ</sequence>
<keyword evidence="2" id="KW-1003">Cell membrane</keyword>
<evidence type="ECO:0000256" key="2">
    <source>
        <dbReference type="ARBA" id="ARBA00022475"/>
    </source>
</evidence>
<gene>
    <name evidence="10" type="ORF">SacglDRAFT_02210</name>
</gene>
<dbReference type="AlphaFoldDB" id="I1D2D5"/>
<feature type="transmembrane region" description="Helical" evidence="8">
    <location>
        <begin position="30"/>
        <end position="51"/>
    </location>
</feature>
<dbReference type="Proteomes" id="UP000005087">
    <property type="component" value="Chromosome"/>
</dbReference>
<evidence type="ECO:0000256" key="3">
    <source>
        <dbReference type="ARBA" id="ARBA00022692"/>
    </source>
</evidence>
<evidence type="ECO:0000259" key="9">
    <source>
        <dbReference type="Pfam" id="PF18967"/>
    </source>
</evidence>
<comment type="subcellular location">
    <subcellularLocation>
        <location evidence="1">Cell membrane</location>
    </subcellularLocation>
</comment>
<dbReference type="GO" id="GO:0000166">
    <property type="term" value="F:nucleotide binding"/>
    <property type="evidence" value="ECO:0007669"/>
    <property type="project" value="UniProtKB-KW"/>
</dbReference>
<feature type="transmembrane region" description="Helical" evidence="8">
    <location>
        <begin position="63"/>
        <end position="83"/>
    </location>
</feature>
<dbReference type="InterPro" id="IPR043760">
    <property type="entry name" value="PycTM_dom"/>
</dbReference>
<keyword evidence="7 8" id="KW-0472">Membrane</keyword>
<dbReference type="HOGENOM" id="CLU_1585317_0_0_11"/>
<protein>
    <recommendedName>
        <fullName evidence="9">Pycsar effector protein domain-containing protein</fullName>
    </recommendedName>
</protein>
<reference evidence="10 11" key="1">
    <citation type="submission" date="2011-09" db="EMBL/GenBank/DDBJ databases">
        <authorList>
            <consortium name="US DOE Joint Genome Institute (JGI-PGF)"/>
            <person name="Lucas S."/>
            <person name="Han J."/>
            <person name="Lapidus A."/>
            <person name="Cheng J.-F."/>
            <person name="Goodwin L."/>
            <person name="Pitluck S."/>
            <person name="Peters L."/>
            <person name="Land M.L."/>
            <person name="Hauser L."/>
            <person name="Brambilla E."/>
            <person name="Klenk H.-P."/>
            <person name="Woyke T.J."/>
        </authorList>
    </citation>
    <scope>NUCLEOTIDE SEQUENCE [LARGE SCALE GENOMIC DNA]</scope>
    <source>
        <strain evidence="10 11">K62</strain>
    </source>
</reference>
<feature type="transmembrane region" description="Helical" evidence="8">
    <location>
        <begin position="141"/>
        <end position="162"/>
    </location>
</feature>
<reference evidence="11" key="2">
    <citation type="submission" date="2012-01" db="EMBL/GenBank/DDBJ databases">
        <title>Noncontiguous Finished sequence of chromosome of Saccharomonospora glauca K62.</title>
        <authorList>
            <consortium name="US DOE Joint Genome Institute"/>
            <person name="Lucas S."/>
            <person name="Han J."/>
            <person name="Lapidus A."/>
            <person name="Cheng J.-F."/>
            <person name="Goodwin L."/>
            <person name="Pitluck S."/>
            <person name="Peters L."/>
            <person name="Mikhailova N."/>
            <person name="Held B."/>
            <person name="Detter J.C."/>
            <person name="Han C."/>
            <person name="Tapia R."/>
            <person name="Land M."/>
            <person name="Hauser L."/>
            <person name="Kyrpides N."/>
            <person name="Ivanova N."/>
            <person name="Pagani I."/>
            <person name="Brambilla E.-M."/>
            <person name="Klenk H.-P."/>
            <person name="Woyke T."/>
        </authorList>
    </citation>
    <scope>NUCLEOTIDE SEQUENCE [LARGE SCALE GENOMIC DNA]</scope>
    <source>
        <strain evidence="11">K62</strain>
    </source>
</reference>
<dbReference type="GO" id="GO:0051607">
    <property type="term" value="P:defense response to virus"/>
    <property type="evidence" value="ECO:0007669"/>
    <property type="project" value="UniProtKB-KW"/>
</dbReference>
<feature type="domain" description="Pycsar effector protein" evidence="9">
    <location>
        <begin position="13"/>
        <end position="161"/>
    </location>
</feature>
<organism evidence="10 11">
    <name type="scientific">Saccharomonospora glauca K62</name>
    <dbReference type="NCBI Taxonomy" id="928724"/>
    <lineage>
        <taxon>Bacteria</taxon>
        <taxon>Bacillati</taxon>
        <taxon>Actinomycetota</taxon>
        <taxon>Actinomycetes</taxon>
        <taxon>Pseudonocardiales</taxon>
        <taxon>Pseudonocardiaceae</taxon>
        <taxon>Saccharomonospora</taxon>
    </lineage>
</organism>
<dbReference type="RefSeq" id="WP_005464446.1">
    <property type="nucleotide sequence ID" value="NZ_CM001484.1"/>
</dbReference>
<name>I1D2D5_9PSEU</name>
<dbReference type="GO" id="GO:0005886">
    <property type="term" value="C:plasma membrane"/>
    <property type="evidence" value="ECO:0007669"/>
    <property type="project" value="UniProtKB-SubCell"/>
</dbReference>
<proteinExistence type="predicted"/>
<dbReference type="OrthoDB" id="5186476at2"/>
<accession>I1D2D5</accession>
<evidence type="ECO:0000256" key="5">
    <source>
        <dbReference type="ARBA" id="ARBA00022989"/>
    </source>
</evidence>
<evidence type="ECO:0000313" key="10">
    <source>
        <dbReference type="EMBL" id="EIE99109.1"/>
    </source>
</evidence>
<evidence type="ECO:0000256" key="8">
    <source>
        <dbReference type="SAM" id="Phobius"/>
    </source>
</evidence>
<evidence type="ECO:0000256" key="7">
    <source>
        <dbReference type="ARBA" id="ARBA00023136"/>
    </source>
</evidence>
<evidence type="ECO:0000256" key="1">
    <source>
        <dbReference type="ARBA" id="ARBA00004236"/>
    </source>
</evidence>
<keyword evidence="5 8" id="KW-1133">Transmembrane helix</keyword>
<keyword evidence="4" id="KW-0547">Nucleotide-binding</keyword>
<dbReference type="STRING" id="928724.SacglDRAFT_02210"/>
<evidence type="ECO:0000313" key="11">
    <source>
        <dbReference type="Proteomes" id="UP000005087"/>
    </source>
</evidence>